<dbReference type="OrthoDB" id="61113at2759"/>
<evidence type="ECO:0000313" key="3">
    <source>
        <dbReference type="Proteomes" id="UP000030669"/>
    </source>
</evidence>
<dbReference type="EMBL" id="KB469307">
    <property type="protein sequence ID" value="EPQ52571.1"/>
    <property type="molecule type" value="Genomic_DNA"/>
</dbReference>
<dbReference type="OMA" id="GALDSWW"/>
<dbReference type="Pfam" id="PF00583">
    <property type="entry name" value="Acetyltransf_1"/>
    <property type="match status" value="1"/>
</dbReference>
<protein>
    <recommendedName>
        <fullName evidence="1">N-acetyltransferase domain-containing protein</fullName>
    </recommendedName>
</protein>
<proteinExistence type="predicted"/>
<dbReference type="SUPFAM" id="SSF55729">
    <property type="entry name" value="Acyl-CoA N-acyltransferases (Nat)"/>
    <property type="match status" value="1"/>
</dbReference>
<dbReference type="STRING" id="670483.S7PY59"/>
<name>S7PY59_GLOTA</name>
<dbReference type="Proteomes" id="UP000030669">
    <property type="component" value="Unassembled WGS sequence"/>
</dbReference>
<gene>
    <name evidence="2" type="ORF">GLOTRDRAFT_46618</name>
</gene>
<dbReference type="eggNOG" id="ENOG502SS1D">
    <property type="taxonomic scope" value="Eukaryota"/>
</dbReference>
<reference evidence="2 3" key="1">
    <citation type="journal article" date="2012" name="Science">
        <title>The Paleozoic origin of enzymatic lignin decomposition reconstructed from 31 fungal genomes.</title>
        <authorList>
            <person name="Floudas D."/>
            <person name="Binder M."/>
            <person name="Riley R."/>
            <person name="Barry K."/>
            <person name="Blanchette R.A."/>
            <person name="Henrissat B."/>
            <person name="Martinez A.T."/>
            <person name="Otillar R."/>
            <person name="Spatafora J.W."/>
            <person name="Yadav J.S."/>
            <person name="Aerts A."/>
            <person name="Benoit I."/>
            <person name="Boyd A."/>
            <person name="Carlson A."/>
            <person name="Copeland A."/>
            <person name="Coutinho P.M."/>
            <person name="de Vries R.P."/>
            <person name="Ferreira P."/>
            <person name="Findley K."/>
            <person name="Foster B."/>
            <person name="Gaskell J."/>
            <person name="Glotzer D."/>
            <person name="Gorecki P."/>
            <person name="Heitman J."/>
            <person name="Hesse C."/>
            <person name="Hori C."/>
            <person name="Igarashi K."/>
            <person name="Jurgens J.A."/>
            <person name="Kallen N."/>
            <person name="Kersten P."/>
            <person name="Kohler A."/>
            <person name="Kuees U."/>
            <person name="Kumar T.K.A."/>
            <person name="Kuo A."/>
            <person name="LaButti K."/>
            <person name="Larrondo L.F."/>
            <person name="Lindquist E."/>
            <person name="Ling A."/>
            <person name="Lombard V."/>
            <person name="Lucas S."/>
            <person name="Lundell T."/>
            <person name="Martin R."/>
            <person name="McLaughlin D.J."/>
            <person name="Morgenstern I."/>
            <person name="Morin E."/>
            <person name="Murat C."/>
            <person name="Nagy L.G."/>
            <person name="Nolan M."/>
            <person name="Ohm R.A."/>
            <person name="Patyshakuliyeva A."/>
            <person name="Rokas A."/>
            <person name="Ruiz-Duenas F.J."/>
            <person name="Sabat G."/>
            <person name="Salamov A."/>
            <person name="Samejima M."/>
            <person name="Schmutz J."/>
            <person name="Slot J.C."/>
            <person name="St John F."/>
            <person name="Stenlid J."/>
            <person name="Sun H."/>
            <person name="Sun S."/>
            <person name="Syed K."/>
            <person name="Tsang A."/>
            <person name="Wiebenga A."/>
            <person name="Young D."/>
            <person name="Pisabarro A."/>
            <person name="Eastwood D.C."/>
            <person name="Martin F."/>
            <person name="Cullen D."/>
            <person name="Grigoriev I.V."/>
            <person name="Hibbett D.S."/>
        </authorList>
    </citation>
    <scope>NUCLEOTIDE SEQUENCE [LARGE SCALE GENOMIC DNA]</scope>
    <source>
        <strain evidence="2 3">ATCC 11539</strain>
    </source>
</reference>
<dbReference type="GeneID" id="19306447"/>
<organism evidence="2 3">
    <name type="scientific">Gloeophyllum trabeum (strain ATCC 11539 / FP-39264 / Madison 617)</name>
    <name type="common">Brown rot fungus</name>
    <dbReference type="NCBI Taxonomy" id="670483"/>
    <lineage>
        <taxon>Eukaryota</taxon>
        <taxon>Fungi</taxon>
        <taxon>Dikarya</taxon>
        <taxon>Basidiomycota</taxon>
        <taxon>Agaricomycotina</taxon>
        <taxon>Agaricomycetes</taxon>
        <taxon>Gloeophyllales</taxon>
        <taxon>Gloeophyllaceae</taxon>
        <taxon>Gloeophyllum</taxon>
    </lineage>
</organism>
<dbReference type="InterPro" id="IPR000182">
    <property type="entry name" value="GNAT_dom"/>
</dbReference>
<evidence type="ECO:0000313" key="2">
    <source>
        <dbReference type="EMBL" id="EPQ52571.1"/>
    </source>
</evidence>
<dbReference type="Gene3D" id="3.40.630.30">
    <property type="match status" value="1"/>
</dbReference>
<dbReference type="CDD" id="cd04301">
    <property type="entry name" value="NAT_SF"/>
    <property type="match status" value="1"/>
</dbReference>
<dbReference type="InterPro" id="IPR016181">
    <property type="entry name" value="Acyl_CoA_acyltransferase"/>
</dbReference>
<sequence length="196" mass="22332">RALVGGDWSLHSPLFRAMIRASALEGEIYVVKDPESKVIVSSGFWFPPRRELFGTEDQRALGFNDFFSKLSPESQYWWQNTYPQTMDKFNADTWNKEAHKRWWCFHLATDPKHQNRGYGTAIVNFVFEKASHHYLQGYMPGEHTVCQAKTANQIIGLAAALDVNVRKYLAMGLSERGQTYLDAPTGGFTVHVLSRG</sequence>
<keyword evidence="3" id="KW-1185">Reference proteome</keyword>
<feature type="domain" description="N-acetyltransferase" evidence="1">
    <location>
        <begin position="95"/>
        <end position="133"/>
    </location>
</feature>
<dbReference type="HOGENOM" id="CLU_086106_1_0_1"/>
<accession>S7PY59</accession>
<dbReference type="AlphaFoldDB" id="S7PY59"/>
<dbReference type="RefSeq" id="XP_007868686.1">
    <property type="nucleotide sequence ID" value="XM_007870495.1"/>
</dbReference>
<feature type="non-terminal residue" evidence="2">
    <location>
        <position position="1"/>
    </location>
</feature>
<dbReference type="GO" id="GO:0016747">
    <property type="term" value="F:acyltransferase activity, transferring groups other than amino-acyl groups"/>
    <property type="evidence" value="ECO:0007669"/>
    <property type="project" value="InterPro"/>
</dbReference>
<evidence type="ECO:0000259" key="1">
    <source>
        <dbReference type="Pfam" id="PF00583"/>
    </source>
</evidence>
<dbReference type="KEGG" id="gtr:GLOTRDRAFT_46618"/>